<evidence type="ECO:0000256" key="5">
    <source>
        <dbReference type="ARBA" id="ARBA00023139"/>
    </source>
</evidence>
<dbReference type="AlphaFoldDB" id="A0A1M5WQF1"/>
<dbReference type="PANTHER" id="PTHR30429:SF0">
    <property type="entry name" value="METHIONINE-BINDING LIPOPROTEIN METQ"/>
    <property type="match status" value="1"/>
</dbReference>
<dbReference type="Gene3D" id="3.40.190.10">
    <property type="entry name" value="Periplasmic binding protein-like II"/>
    <property type="match status" value="2"/>
</dbReference>
<proteinExistence type="inferred from homology"/>
<evidence type="ECO:0000256" key="7">
    <source>
        <dbReference type="SAM" id="SignalP"/>
    </source>
</evidence>
<evidence type="ECO:0000256" key="6">
    <source>
        <dbReference type="ARBA" id="ARBA00023288"/>
    </source>
</evidence>
<dbReference type="EMBL" id="FQXS01000014">
    <property type="protein sequence ID" value="SHH89374.1"/>
    <property type="molecule type" value="Genomic_DNA"/>
</dbReference>
<reference evidence="8 9" key="1">
    <citation type="submission" date="2016-11" db="EMBL/GenBank/DDBJ databases">
        <authorList>
            <person name="Jaros S."/>
            <person name="Januszkiewicz K."/>
            <person name="Wedrychowicz H."/>
        </authorList>
    </citation>
    <scope>NUCLEOTIDE SEQUENCE [LARGE SCALE GENOMIC DNA]</scope>
    <source>
        <strain evidence="8 9">DSM 9705</strain>
    </source>
</reference>
<evidence type="ECO:0000256" key="3">
    <source>
        <dbReference type="ARBA" id="ARBA00022729"/>
    </source>
</evidence>
<dbReference type="STRING" id="1121409.SAMN02745124_02424"/>
<name>A0A1M5WQF1_9BACT</name>
<feature type="signal peptide" evidence="7">
    <location>
        <begin position="1"/>
        <end position="28"/>
    </location>
</feature>
<sequence length="269" mass="30293">MQVLSVVRKWFLLAAAGLCLVGVQQAGAAVDKKLTLGCLAYSEPMVQWIKEGLEPLGYQVKIMMFDANQLPATALKDGNLDGIIANHRPWILTFNRENDCHLEMVKPYYFHSFFAIYSTRHKNLEDIPNKAQIAVPGDPTNMSRSLIILEEAGLITLGEKTDIFYTVLDIKDNPKDISIIETEITQTARSINDVDAIIATAYFVSEAGGIDPASFLFEDPQNKDYALGLIVRDEDLEAEWAKLAMDTLHSEPYRKKFQEHFKGKYTLYP</sequence>
<dbReference type="SUPFAM" id="SSF53850">
    <property type="entry name" value="Periplasmic binding protein-like II"/>
    <property type="match status" value="1"/>
</dbReference>
<evidence type="ECO:0000313" key="8">
    <source>
        <dbReference type="EMBL" id="SHH89374.1"/>
    </source>
</evidence>
<organism evidence="8 9">
    <name type="scientific">Desulfofustis glycolicus DSM 9705</name>
    <dbReference type="NCBI Taxonomy" id="1121409"/>
    <lineage>
        <taxon>Bacteria</taxon>
        <taxon>Pseudomonadati</taxon>
        <taxon>Thermodesulfobacteriota</taxon>
        <taxon>Desulfobulbia</taxon>
        <taxon>Desulfobulbales</taxon>
        <taxon>Desulfocapsaceae</taxon>
        <taxon>Desulfofustis</taxon>
    </lineage>
</organism>
<keyword evidence="3 7" id="KW-0732">Signal</keyword>
<keyword evidence="6" id="KW-0449">Lipoprotein</keyword>
<comment type="subcellular location">
    <subcellularLocation>
        <location evidence="1">Membrane</location>
        <topology evidence="1">Lipid-anchor</topology>
    </subcellularLocation>
</comment>
<dbReference type="PANTHER" id="PTHR30429">
    <property type="entry name" value="D-METHIONINE-BINDING LIPOPROTEIN METQ"/>
    <property type="match status" value="1"/>
</dbReference>
<evidence type="ECO:0000256" key="2">
    <source>
        <dbReference type="ARBA" id="ARBA00008973"/>
    </source>
</evidence>
<evidence type="ECO:0000256" key="4">
    <source>
        <dbReference type="ARBA" id="ARBA00023136"/>
    </source>
</evidence>
<dbReference type="InterPro" id="IPR004872">
    <property type="entry name" value="Lipoprotein_NlpA"/>
</dbReference>
<keyword evidence="5" id="KW-0564">Palmitate</keyword>
<comment type="similarity">
    <text evidence="2">Belongs to the NlpA lipoprotein family.</text>
</comment>
<dbReference type="Pfam" id="PF03180">
    <property type="entry name" value="Lipoprotein_9"/>
    <property type="match status" value="1"/>
</dbReference>
<evidence type="ECO:0000256" key="1">
    <source>
        <dbReference type="ARBA" id="ARBA00004635"/>
    </source>
</evidence>
<dbReference type="RefSeq" id="WP_073376374.1">
    <property type="nucleotide sequence ID" value="NZ_FQXS01000014.1"/>
</dbReference>
<dbReference type="OrthoDB" id="9812878at2"/>
<accession>A0A1M5WQF1</accession>
<evidence type="ECO:0000313" key="9">
    <source>
        <dbReference type="Proteomes" id="UP000184139"/>
    </source>
</evidence>
<gene>
    <name evidence="8" type="ORF">SAMN02745124_02424</name>
</gene>
<protein>
    <submittedName>
        <fullName evidence="8">D-methionine transport system substrate-binding protein</fullName>
    </submittedName>
</protein>
<keyword evidence="9" id="KW-1185">Reference proteome</keyword>
<dbReference type="GO" id="GO:0016020">
    <property type="term" value="C:membrane"/>
    <property type="evidence" value="ECO:0007669"/>
    <property type="project" value="UniProtKB-SubCell"/>
</dbReference>
<dbReference type="Proteomes" id="UP000184139">
    <property type="component" value="Unassembled WGS sequence"/>
</dbReference>
<keyword evidence="4" id="KW-0472">Membrane</keyword>
<feature type="chain" id="PRO_5013336676" evidence="7">
    <location>
        <begin position="29"/>
        <end position="269"/>
    </location>
</feature>